<proteinExistence type="predicted"/>
<dbReference type="PANTHER" id="PTHR33221:SF2">
    <property type="entry name" value="TRANSCRIPTIONAL REGULATOR"/>
    <property type="match status" value="1"/>
</dbReference>
<sequence>MDCIGLKYVFTGSGFSIVLRLSKLADYATVILVRLGQRGELATATTLAQETGVPEPTVAKILKGLAAGKLVVSYRGARGGYRLAETLADISVARVIRSVDGPIAVTACCDGRECGHGDTCGLSGQWDMVNQAICQALESITLADMAAPGPCKKMATCSADKEQTRPEEIVVSG</sequence>
<dbReference type="InterPro" id="IPR000944">
    <property type="entry name" value="Tscrpt_reg_Rrf2"/>
</dbReference>
<evidence type="ECO:0000313" key="2">
    <source>
        <dbReference type="Proteomes" id="UP001062901"/>
    </source>
</evidence>
<name>A0ABQ0NW58_9PROT</name>
<dbReference type="Pfam" id="PF02082">
    <property type="entry name" value="Rrf2"/>
    <property type="match status" value="1"/>
</dbReference>
<dbReference type="PROSITE" id="PS51197">
    <property type="entry name" value="HTH_RRF2_2"/>
    <property type="match status" value="1"/>
</dbReference>
<dbReference type="InterPro" id="IPR014290">
    <property type="entry name" value="SUF_FeS_clus_asmbl_reg"/>
</dbReference>
<dbReference type="NCBIfam" id="TIGR02944">
    <property type="entry name" value="suf_reg_Xantho"/>
    <property type="match status" value="1"/>
</dbReference>
<organism evidence="1 2">
    <name type="scientific">Saccharibacter floricola DSM 15669</name>
    <dbReference type="NCBI Taxonomy" id="1123227"/>
    <lineage>
        <taxon>Bacteria</taxon>
        <taxon>Pseudomonadati</taxon>
        <taxon>Pseudomonadota</taxon>
        <taxon>Alphaproteobacteria</taxon>
        <taxon>Acetobacterales</taxon>
        <taxon>Acetobacteraceae</taxon>
        <taxon>Saccharibacter</taxon>
    </lineage>
</organism>
<dbReference type="EMBL" id="BAQD01000001">
    <property type="protein sequence ID" value="GBQ04617.1"/>
    <property type="molecule type" value="Genomic_DNA"/>
</dbReference>
<dbReference type="InterPro" id="IPR036390">
    <property type="entry name" value="WH_DNA-bd_sf"/>
</dbReference>
<dbReference type="NCBIfam" id="TIGR00738">
    <property type="entry name" value="rrf2_super"/>
    <property type="match status" value="1"/>
</dbReference>
<dbReference type="InterPro" id="IPR036388">
    <property type="entry name" value="WH-like_DNA-bd_sf"/>
</dbReference>
<keyword evidence="2" id="KW-1185">Reference proteome</keyword>
<accession>A0ABQ0NW58</accession>
<reference evidence="1" key="1">
    <citation type="submission" date="2013-04" db="EMBL/GenBank/DDBJ databases">
        <title>The genome sequencing project of 58 acetic acid bacteria.</title>
        <authorList>
            <person name="Okamoto-Kainuma A."/>
            <person name="Ishikawa M."/>
            <person name="Umino S."/>
            <person name="Koizumi Y."/>
            <person name="Shiwa Y."/>
            <person name="Yoshikawa H."/>
            <person name="Matsutani M."/>
            <person name="Matsushita K."/>
        </authorList>
    </citation>
    <scope>NUCLEOTIDE SEQUENCE</scope>
    <source>
        <strain evidence="1">DSM 15669</strain>
    </source>
</reference>
<dbReference type="InterPro" id="IPR011991">
    <property type="entry name" value="ArsR-like_HTH"/>
</dbReference>
<dbReference type="CDD" id="cd00090">
    <property type="entry name" value="HTH_ARSR"/>
    <property type="match status" value="1"/>
</dbReference>
<protein>
    <submittedName>
        <fullName evidence="1">Transcriptional regulator</fullName>
    </submittedName>
</protein>
<comment type="caution">
    <text evidence="1">The sequence shown here is derived from an EMBL/GenBank/DDBJ whole genome shotgun (WGS) entry which is preliminary data.</text>
</comment>
<evidence type="ECO:0000313" key="1">
    <source>
        <dbReference type="EMBL" id="GBQ04617.1"/>
    </source>
</evidence>
<dbReference type="PANTHER" id="PTHR33221">
    <property type="entry name" value="WINGED HELIX-TURN-HELIX TRANSCRIPTIONAL REGULATOR, RRF2 FAMILY"/>
    <property type="match status" value="1"/>
</dbReference>
<gene>
    <name evidence="1" type="ORF">AA15669_0061</name>
</gene>
<dbReference type="SUPFAM" id="SSF46785">
    <property type="entry name" value="Winged helix' DNA-binding domain"/>
    <property type="match status" value="1"/>
</dbReference>
<dbReference type="Gene3D" id="1.10.10.10">
    <property type="entry name" value="Winged helix-like DNA-binding domain superfamily/Winged helix DNA-binding domain"/>
    <property type="match status" value="1"/>
</dbReference>
<dbReference type="Proteomes" id="UP001062901">
    <property type="component" value="Unassembled WGS sequence"/>
</dbReference>